<dbReference type="Proteomes" id="UP000748531">
    <property type="component" value="Unassembled WGS sequence"/>
</dbReference>
<sequence>MNYNIQLHGIRSDDETVLLVQRHVLEALSVHTDGGIHVASWDPSALPMYSSFVFYLEDESGTVQHFTLPVNVTQLPLIPRGMMYFYGKTAGKLHLLDKLLVD</sequence>
<evidence type="ECO:0000313" key="1">
    <source>
        <dbReference type="EMBL" id="KAF5401177.1"/>
    </source>
</evidence>
<dbReference type="OrthoDB" id="10333383at2759"/>
<evidence type="ECO:0000313" key="2">
    <source>
        <dbReference type="Proteomes" id="UP000748531"/>
    </source>
</evidence>
<accession>A0A8J4SPH9</accession>
<proteinExistence type="predicted"/>
<gene>
    <name evidence="1" type="ORF">PHET_05612</name>
</gene>
<dbReference type="AlphaFoldDB" id="A0A8J4SPH9"/>
<keyword evidence="2" id="KW-1185">Reference proteome</keyword>
<dbReference type="EMBL" id="LUCH01002652">
    <property type="protein sequence ID" value="KAF5401177.1"/>
    <property type="molecule type" value="Genomic_DNA"/>
</dbReference>
<comment type="caution">
    <text evidence="1">The sequence shown here is derived from an EMBL/GenBank/DDBJ whole genome shotgun (WGS) entry which is preliminary data.</text>
</comment>
<protein>
    <submittedName>
        <fullName evidence="1">Uncharacterized protein</fullName>
    </submittedName>
</protein>
<reference evidence="1" key="1">
    <citation type="submission" date="2019-05" db="EMBL/GenBank/DDBJ databases">
        <title>Annotation for the trematode Paragonimus heterotremus.</title>
        <authorList>
            <person name="Choi Y.-J."/>
        </authorList>
    </citation>
    <scope>NUCLEOTIDE SEQUENCE</scope>
    <source>
        <strain evidence="1">LC</strain>
    </source>
</reference>
<name>A0A8J4SPH9_9TREM</name>
<organism evidence="1 2">
    <name type="scientific">Paragonimus heterotremus</name>
    <dbReference type="NCBI Taxonomy" id="100268"/>
    <lineage>
        <taxon>Eukaryota</taxon>
        <taxon>Metazoa</taxon>
        <taxon>Spiralia</taxon>
        <taxon>Lophotrochozoa</taxon>
        <taxon>Platyhelminthes</taxon>
        <taxon>Trematoda</taxon>
        <taxon>Digenea</taxon>
        <taxon>Plagiorchiida</taxon>
        <taxon>Troglotremata</taxon>
        <taxon>Troglotrematidae</taxon>
        <taxon>Paragonimus</taxon>
    </lineage>
</organism>